<evidence type="ECO:0000313" key="2">
    <source>
        <dbReference type="EMBL" id="NMP28525.1"/>
    </source>
</evidence>
<accession>A0A848MLC2</accession>
<dbReference type="CDD" id="cd00093">
    <property type="entry name" value="HTH_XRE"/>
    <property type="match status" value="1"/>
</dbReference>
<reference evidence="2 3" key="2">
    <citation type="submission" date="2020-06" db="EMBL/GenBank/DDBJ databases">
        <title>Polyphasic characterization of a Rahnella strain isolated from tree sap.</title>
        <authorList>
            <person name="Kim I.S."/>
        </authorList>
    </citation>
    <scope>NUCLEOTIDE SEQUENCE [LARGE SCALE GENOMIC DNA]</scope>
    <source>
        <strain evidence="2 3">SAP-1</strain>
    </source>
</reference>
<evidence type="ECO:0000313" key="3">
    <source>
        <dbReference type="Proteomes" id="UP000585363"/>
    </source>
</evidence>
<dbReference type="EMBL" id="JAADJU010000009">
    <property type="protein sequence ID" value="NMP28525.1"/>
    <property type="molecule type" value="Genomic_DNA"/>
</dbReference>
<dbReference type="Gene3D" id="1.10.260.40">
    <property type="entry name" value="lambda repressor-like DNA-binding domains"/>
    <property type="match status" value="1"/>
</dbReference>
<dbReference type="SMART" id="SM00530">
    <property type="entry name" value="HTH_XRE"/>
    <property type="match status" value="1"/>
</dbReference>
<dbReference type="Proteomes" id="UP000585363">
    <property type="component" value="Unassembled WGS sequence"/>
</dbReference>
<dbReference type="AlphaFoldDB" id="A0A848MLC2"/>
<name>A0A848MLC2_9GAMM</name>
<reference evidence="2 3" key="1">
    <citation type="submission" date="2020-01" db="EMBL/GenBank/DDBJ databases">
        <authorList>
            <person name="Lee S.D."/>
        </authorList>
    </citation>
    <scope>NUCLEOTIDE SEQUENCE [LARGE SCALE GENOMIC DNA]</scope>
    <source>
        <strain evidence="2 3">SAP-1</strain>
    </source>
</reference>
<evidence type="ECO:0000259" key="1">
    <source>
        <dbReference type="PROSITE" id="PS50943"/>
    </source>
</evidence>
<gene>
    <name evidence="2" type="ORF">GW590_16810</name>
</gene>
<organism evidence="2 3">
    <name type="scientific">Rouxiella aceris</name>
    <dbReference type="NCBI Taxonomy" id="2703884"/>
    <lineage>
        <taxon>Bacteria</taxon>
        <taxon>Pseudomonadati</taxon>
        <taxon>Pseudomonadota</taxon>
        <taxon>Gammaproteobacteria</taxon>
        <taxon>Enterobacterales</taxon>
        <taxon>Yersiniaceae</taxon>
        <taxon>Rouxiella</taxon>
    </lineage>
</organism>
<protein>
    <submittedName>
        <fullName evidence="2">Helix-turn-helix transcriptional regulator</fullName>
    </submittedName>
</protein>
<dbReference type="InterPro" id="IPR010982">
    <property type="entry name" value="Lambda_DNA-bd_dom_sf"/>
</dbReference>
<dbReference type="Pfam" id="PF01381">
    <property type="entry name" value="HTH_3"/>
    <property type="match status" value="1"/>
</dbReference>
<proteinExistence type="predicted"/>
<keyword evidence="3" id="KW-1185">Reference proteome</keyword>
<dbReference type="PROSITE" id="PS50943">
    <property type="entry name" value="HTH_CROC1"/>
    <property type="match status" value="1"/>
</dbReference>
<dbReference type="RefSeq" id="WP_169404246.1">
    <property type="nucleotide sequence ID" value="NZ_JAADJU010000009.1"/>
</dbReference>
<dbReference type="SUPFAM" id="SSF47413">
    <property type="entry name" value="lambda repressor-like DNA-binding domains"/>
    <property type="match status" value="1"/>
</dbReference>
<feature type="domain" description="HTH cro/C1-type" evidence="1">
    <location>
        <begin position="32"/>
        <end position="87"/>
    </location>
</feature>
<dbReference type="GO" id="GO:0003677">
    <property type="term" value="F:DNA binding"/>
    <property type="evidence" value="ECO:0007669"/>
    <property type="project" value="InterPro"/>
</dbReference>
<comment type="caution">
    <text evidence="2">The sequence shown here is derived from an EMBL/GenBank/DDBJ whole genome shotgun (WGS) entry which is preliminary data.</text>
</comment>
<sequence>MATLKEMLAQRSPESRQRIADKVSEIKLEIGLAQIREVLALSQTQVARKLNIAQPSVAAIEQRGSELKLSTLKRYFDSMGATLRLDVELPDGQHVAISL</sequence>
<dbReference type="InterPro" id="IPR001387">
    <property type="entry name" value="Cro/C1-type_HTH"/>
</dbReference>